<dbReference type="CDD" id="cd03442">
    <property type="entry name" value="BFIT_BACH"/>
    <property type="match status" value="1"/>
</dbReference>
<name>A0AAC9KC39_9PROT</name>
<comment type="similarity">
    <text evidence="1">Belongs to the acyl coenzyme A hydrolase family.</text>
</comment>
<dbReference type="Proteomes" id="UP000182373">
    <property type="component" value="Chromosome"/>
</dbReference>
<feature type="domain" description="HotDog ACOT-type" evidence="5">
    <location>
        <begin position="33"/>
        <end position="145"/>
    </location>
</feature>
<protein>
    <submittedName>
        <fullName evidence="6">Acyl-CoA hydrolase</fullName>
        <ecNumber evidence="6">3.1.2.20</ecNumber>
    </submittedName>
</protein>
<evidence type="ECO:0000256" key="3">
    <source>
        <dbReference type="PROSITE-ProRule" id="PRU01106"/>
    </source>
</evidence>
<dbReference type="GO" id="GO:0052816">
    <property type="term" value="F:long-chain fatty acyl-CoA hydrolase activity"/>
    <property type="evidence" value="ECO:0007669"/>
    <property type="project" value="TreeGrafter"/>
</dbReference>
<dbReference type="GO" id="GO:0009062">
    <property type="term" value="P:fatty acid catabolic process"/>
    <property type="evidence" value="ECO:0007669"/>
    <property type="project" value="TreeGrafter"/>
</dbReference>
<dbReference type="GO" id="GO:0005829">
    <property type="term" value="C:cytosol"/>
    <property type="evidence" value="ECO:0007669"/>
    <property type="project" value="TreeGrafter"/>
</dbReference>
<evidence type="ECO:0000259" key="5">
    <source>
        <dbReference type="PROSITE" id="PS51770"/>
    </source>
</evidence>
<dbReference type="PANTHER" id="PTHR11049:SF5">
    <property type="entry name" value="ACYL-COA THIOESTER HYDROLASE YCIA"/>
    <property type="match status" value="1"/>
</dbReference>
<dbReference type="EC" id="3.1.2.20" evidence="6"/>
<dbReference type="PANTHER" id="PTHR11049">
    <property type="entry name" value="ACYL COENZYME A THIOESTER HYDROLASE"/>
    <property type="match status" value="1"/>
</dbReference>
<evidence type="ECO:0000256" key="4">
    <source>
        <dbReference type="SAM" id="MobiDB-lite"/>
    </source>
</evidence>
<dbReference type="Gene3D" id="3.10.129.10">
    <property type="entry name" value="Hotdog Thioesterase"/>
    <property type="match status" value="1"/>
</dbReference>
<evidence type="ECO:0000256" key="2">
    <source>
        <dbReference type="ARBA" id="ARBA00022801"/>
    </source>
</evidence>
<feature type="compositionally biased region" description="Basic and acidic residues" evidence="4">
    <location>
        <begin position="1"/>
        <end position="12"/>
    </location>
</feature>
<evidence type="ECO:0000313" key="6">
    <source>
        <dbReference type="EMBL" id="APH55691.1"/>
    </source>
</evidence>
<accession>A0AAC9KC39</accession>
<evidence type="ECO:0000256" key="1">
    <source>
        <dbReference type="ARBA" id="ARBA00010458"/>
    </source>
</evidence>
<dbReference type="AlphaFoldDB" id="A0AAC9KC39"/>
<dbReference type="GO" id="GO:0006637">
    <property type="term" value="P:acyl-CoA metabolic process"/>
    <property type="evidence" value="ECO:0007669"/>
    <property type="project" value="TreeGrafter"/>
</dbReference>
<proteinExistence type="inferred from homology"/>
<gene>
    <name evidence="6" type="ORF">GbCGDNIH9_2360</name>
</gene>
<evidence type="ECO:0000313" key="7">
    <source>
        <dbReference type="Proteomes" id="UP000182373"/>
    </source>
</evidence>
<dbReference type="InterPro" id="IPR029069">
    <property type="entry name" value="HotDog_dom_sf"/>
</dbReference>
<organism evidence="6 7">
    <name type="scientific">Granulibacter bethesdensis</name>
    <dbReference type="NCBI Taxonomy" id="364410"/>
    <lineage>
        <taxon>Bacteria</taxon>
        <taxon>Pseudomonadati</taxon>
        <taxon>Pseudomonadota</taxon>
        <taxon>Alphaproteobacteria</taxon>
        <taxon>Acetobacterales</taxon>
        <taxon>Acetobacteraceae</taxon>
        <taxon>Granulibacter</taxon>
    </lineage>
</organism>
<feature type="region of interest" description="Disordered" evidence="4">
    <location>
        <begin position="1"/>
        <end position="38"/>
    </location>
</feature>
<dbReference type="InterPro" id="IPR006683">
    <property type="entry name" value="Thioestr_dom"/>
</dbReference>
<dbReference type="SUPFAM" id="SSF54637">
    <property type="entry name" value="Thioesterase/thiol ester dehydrase-isomerase"/>
    <property type="match status" value="1"/>
</dbReference>
<dbReference type="InterPro" id="IPR033120">
    <property type="entry name" value="HOTDOG_ACOT"/>
</dbReference>
<dbReference type="InterPro" id="IPR040170">
    <property type="entry name" value="Cytosol_ACT"/>
</dbReference>
<keyword evidence="2 3" id="KW-0378">Hydrolase</keyword>
<dbReference type="EMBL" id="CP018191">
    <property type="protein sequence ID" value="APH55691.1"/>
    <property type="molecule type" value="Genomic_DNA"/>
</dbReference>
<reference evidence="7" key="1">
    <citation type="submission" date="2016-11" db="EMBL/GenBank/DDBJ databases">
        <title>Comparative genomic and phenotypic analysis of Granulibacter bethesdensis clinical isolates from patients with chronic granulomatous disease.</title>
        <authorList>
            <person name="Zarember K.A."/>
            <person name="Porcella S.F."/>
            <person name="Chu J."/>
            <person name="Ding L."/>
            <person name="Dahlstrom E."/>
            <person name="Barbian K."/>
            <person name="Martens C."/>
            <person name="Sykora L."/>
            <person name="Kramer S."/>
            <person name="Pettinato A.M."/>
            <person name="Hong H."/>
            <person name="Wald G."/>
            <person name="Berg L.J."/>
            <person name="Rogge L.S."/>
            <person name="Greenberg D.E."/>
            <person name="Falcone E.L."/>
            <person name="Neves J.F."/>
            <person name="Simoes M.J."/>
            <person name="Casal M."/>
            <person name="Rodriguez-Lopez F.C."/>
            <person name="Zelazny A."/>
            <person name="Gallin J.I."/>
            <person name="Holland S.M."/>
        </authorList>
    </citation>
    <scope>NUCLEOTIDE SEQUENCE [LARGE SCALE GENOMIC DNA]</scope>
    <source>
        <strain evidence="7">NIH9.1</strain>
    </source>
</reference>
<dbReference type="Pfam" id="PF03061">
    <property type="entry name" value="4HBT"/>
    <property type="match status" value="1"/>
</dbReference>
<dbReference type="PROSITE" id="PS51770">
    <property type="entry name" value="HOTDOG_ACOT"/>
    <property type="match status" value="1"/>
</dbReference>
<sequence length="159" mass="17381">MMPEKAKVRMSDPDLTSSSHAEDPELSEGEGPPTEPPMIRTIAMPADTNPAGDIFGGWLMSLMDMAAGNVATRYARGRCVTVAVDSIAFLAPVVVGDEVSLYAKLLSTGRSSMRIAVEAWRRPRVAEDYRKVTRAVFVFVAIDENRRARPLPTSTLELE</sequence>